<dbReference type="SMART" id="SM00089">
    <property type="entry name" value="PKD"/>
    <property type="match status" value="2"/>
</dbReference>
<protein>
    <recommendedName>
        <fullName evidence="1">PKD/Chitinase domain-containing protein</fullName>
    </recommendedName>
</protein>
<name>A0ABZ0TXL4_9FIRM</name>
<dbReference type="InterPro" id="IPR013783">
    <property type="entry name" value="Ig-like_fold"/>
</dbReference>
<dbReference type="SUPFAM" id="SSF49299">
    <property type="entry name" value="PKD domain"/>
    <property type="match status" value="1"/>
</dbReference>
<accession>A0ABZ0TXL4</accession>
<evidence type="ECO:0000259" key="1">
    <source>
        <dbReference type="SMART" id="SM00089"/>
    </source>
</evidence>
<dbReference type="InterPro" id="IPR022409">
    <property type="entry name" value="PKD/Chitinase_dom"/>
</dbReference>
<dbReference type="EMBL" id="CP139957">
    <property type="protein sequence ID" value="WPX08170.1"/>
    <property type="molecule type" value="Genomic_DNA"/>
</dbReference>
<proteinExistence type="predicted"/>
<dbReference type="Proteomes" id="UP001322744">
    <property type="component" value="Chromosome"/>
</dbReference>
<dbReference type="InterPro" id="IPR035986">
    <property type="entry name" value="PKD_dom_sf"/>
</dbReference>
<organism evidence="2 3">
    <name type="scientific">Anaerocellum danielii</name>
    <dbReference type="NCBI Taxonomy" id="1387557"/>
    <lineage>
        <taxon>Bacteria</taxon>
        <taxon>Bacillati</taxon>
        <taxon>Bacillota</taxon>
        <taxon>Bacillota incertae sedis</taxon>
        <taxon>Caldicellulosiruptorales</taxon>
        <taxon>Caldicellulosiruptoraceae</taxon>
        <taxon>Anaerocellum</taxon>
    </lineage>
</organism>
<feature type="domain" description="PKD/Chitinase" evidence="1">
    <location>
        <begin position="962"/>
        <end position="1059"/>
    </location>
</feature>
<feature type="domain" description="PKD/Chitinase" evidence="1">
    <location>
        <begin position="1739"/>
        <end position="1836"/>
    </location>
</feature>
<dbReference type="Gene3D" id="2.60.40.10">
    <property type="entry name" value="Immunoglobulins"/>
    <property type="match status" value="1"/>
</dbReference>
<sequence length="2178" mass="242305">MLFKHRSLLKALSFLCILSLVLSIVPPVGIWHSVKAADDPSVYNGGYTSYGGHDYKWWTEQAGVKEGKEYIYSITVNGKTLYFNCEIYAERGQVVYGTPDDVPQNHLVSPAGFKPAANGYFYALPHTDSSGHTYYTLATPGTPGAVRGWFRYLGYSKSLAPFSDSKFPPDYAPEVITPDKVVPLSSVPASAKDDLGLSGYNPNNVSASDWQTLWDNLFNLKEYDSGTYQTLKQLLVDSGKVTSASGLSTYVAYLGTDNNYNASARIVWKDSTGRLRYRTYTGFIAQGGNPNVTAKGVDGIIVSGLSFASGSGSSTLSGAVLQYDPKNTAKPSIDLYIDGVLEDKLGTMSATNPYYDRNTLTRNDVLQYQTRITSITINGSSVSSSIINRWTDAIVTNKDSNTVTFRTQVEGRHFDIPTNMLKSGDNTIVVTGETRVIFDIGDGRTKTVTSQNSATLTFTIRVINLPKPSLQLSVTPSQSTVTISNGQYVPSTIQHKVQPAKVSNITVPAGWKLVRLDFVIDKDVNRVQSATTPDYSESYDTTATTITSFTQSKTFDYNTTYIQPGKTGTPAYYGKVRYVVKDPSGNLHNSEWGSASTSATVKVTPKDGSPVLAAASSDKIHLDSAGNPKTYTVKINVSAQIDEVGSKTIQKWDFVAIHKQNQNEKATQTVTTTSRSASTTLQVNIATSSSRTSEDFDVSGTLYFTDGSQKKTNTVTVSVPVESDGAGIDLTLTANKTLLSGKPGDVKSVTITANSTITATGQVTDHRVWVRADYEQLPSPTASGAQKTLTATRTFTYVLKKDMNGKDLIFVARSKATVGTNSLDSGQKTVKVRVVVTDDTDQVPNDQPVPEDQPIIPVEEPPNNPPTATLQAIPSVIAQGDDAFLVATASDTDKDDSATIASITANGGNVEGFTQNKNQAYAIFWSNETGTYTAEAVATDTKGATGTAQTNITVIPAIPRPVCYISGALKENRKVVLDASSSYAGSKRAYIIWDEAQWKITPVDSNIPASSIKVVENLTGSQKLNCLFKTAGKYRVDLTLTNNYGNSATGTWYIDIKPDEKPVVSFTTPTKILRDPADNSQASIQITSNSYSPDNDIIAKHVWFYAFDSNNDGNFDNETWYVRKADGTWQAVGDYNKVLGFDLENFDSGNNTTITFKVTNVGKYKIELWVREEFGQETIPQFVTPYDRRRNVSTNIDDDKKVIEVLNVAPFATLSSSKVEKKKIFIDVVTDYSDVNPLKSSLNQLKSDLYSYGVEVNYIIDNSREVVGTYTKTETTYIPVSQPVFTTLTNSTPDFPDSVVYNGVTCYKSGSPYQVQIDYKLEYLGTGYQYYEYWVDNTGVRHTVSYYQSYPPGTNKWVPTGSNSYRNGVNYVEIQYYDCYYEGAVYGYAQDYVGYDTVWVPQTTTVTVNIEGLSANTIKELTENVTDKYLIFVSNGTGNNFSNGFGNYYSFSSLSKDHLKYVILNNYAVYATVPSSAWDYKLPESTKQQYTIRQFVNYAPAGGGLYDVGQFNTILGVIKAKYTNPQLTPDPVYVLADEEKVIYYPYWDDYEKDAIIDQRWKYEHDETVFDNNLGKAEFNNIWLNAPVEVFTKPGKYYVTFQVQDNPPPGTDDFDEYKLWSKLERQMVLYVHRRPVADFTAVYNKSTGKVTITDKSYDPDHQYNRTDKGIIAWKWQYKTTDDANWTDTTLTNLQNMTLQSGKIYLIKLEVQDCDGPNGVGVWSKPKIAMIDLSVSNNPPVADFTIDSEILKGNQPGNLTDKSYDPDGDAITAWHWWIYNSDGSTNKDFGEATNNNISNVKSYIATMSEGSYRLALQVKDSAGNYSAVTIKQFRIYSPNKDTTPELVNNPPVGTFTMTITDHRTRLKPSTTYSDPDGDPKNAEQWYIKFNGQTKYYDKLPNSLEEAGYTYDGTYEIGYRVQDNPTGRSTSLKPLWSNWYVQTYYISTDITIQAWTGKLKEHKPTCNEEITTNQFLRGETVIVHAKTTGYVYKVEAFFDRVDTTVDKPQKGTKVTKYFDGWWDCDTTQWKMIYKNKNSMIVPLKVIKTGSNNTKEWVSLDITNPAERRGKIPYKDDPTKTLNPYAVALQLQFPISHYNGYTGYNKNLFTGAYKWTDYPSTTFNRSQMESLYGRVSYLRVGDTVWVKVRAYKKNANGTDTVKEVELPVYIKGSLAFGTEILN</sequence>
<evidence type="ECO:0000313" key="3">
    <source>
        <dbReference type="Proteomes" id="UP001322744"/>
    </source>
</evidence>
<gene>
    <name evidence="2" type="ORF">SOJ16_002036</name>
</gene>
<reference evidence="2 3" key="1">
    <citation type="submission" date="2023-12" db="EMBL/GenBank/DDBJ databases">
        <authorList>
            <person name="Manesh M.J.H."/>
            <person name="Bing R.G."/>
            <person name="Willard D.J."/>
            <person name="Kelly R.M."/>
        </authorList>
    </citation>
    <scope>NUCLEOTIDE SEQUENCE [LARGE SCALE GENOMIC DNA]</scope>
    <source>
        <strain evidence="2 3">DSM 8977</strain>
    </source>
</reference>
<dbReference type="RefSeq" id="WP_045176126.1">
    <property type="nucleotide sequence ID" value="NZ_CP139957.1"/>
</dbReference>
<evidence type="ECO:0000313" key="2">
    <source>
        <dbReference type="EMBL" id="WPX08170.1"/>
    </source>
</evidence>
<keyword evidence="3" id="KW-1185">Reference proteome</keyword>
<dbReference type="NCBIfam" id="NF047340">
    <property type="entry name" value="Athe_2463_dom"/>
    <property type="match status" value="1"/>
</dbReference>